<sequence length="72" mass="7671">MHLEKIPFVGTLLAAGADDTVFDILLLLGPLVIVLITILGRTSLTVLLAVAYTSVFVGYIAYKSMATTESKT</sequence>
<feature type="transmembrane region" description="Helical" evidence="1">
    <location>
        <begin position="20"/>
        <end position="39"/>
    </location>
</feature>
<keyword evidence="1" id="KW-0472">Membrane</keyword>
<evidence type="ECO:0000313" key="3">
    <source>
        <dbReference type="Proteomes" id="UP000011559"/>
    </source>
</evidence>
<keyword evidence="1" id="KW-0812">Transmembrane</keyword>
<dbReference type="AlphaFoldDB" id="M0G8R6"/>
<accession>M0G8R6</accession>
<evidence type="ECO:0000313" key="2">
    <source>
        <dbReference type="EMBL" id="ELZ68585.1"/>
    </source>
</evidence>
<dbReference type="EMBL" id="AOLG01000035">
    <property type="protein sequence ID" value="ELZ68585.1"/>
    <property type="molecule type" value="Genomic_DNA"/>
</dbReference>
<dbReference type="RefSeq" id="WP_008094612.1">
    <property type="nucleotide sequence ID" value="NZ_AOLG01000035.1"/>
</dbReference>
<organism evidence="2 3">
    <name type="scientific">Haloferax prahovense (strain DSM 18310 / JCM 13924 / TL6)</name>
    <dbReference type="NCBI Taxonomy" id="1227461"/>
    <lineage>
        <taxon>Archaea</taxon>
        <taxon>Methanobacteriati</taxon>
        <taxon>Methanobacteriota</taxon>
        <taxon>Stenosarchaea group</taxon>
        <taxon>Halobacteria</taxon>
        <taxon>Halobacteriales</taxon>
        <taxon>Haloferacaceae</taxon>
        <taxon>Haloferax</taxon>
    </lineage>
</organism>
<keyword evidence="1" id="KW-1133">Transmembrane helix</keyword>
<name>M0G8R6_HALPT</name>
<keyword evidence="3" id="KW-1185">Reference proteome</keyword>
<comment type="caution">
    <text evidence="2">The sequence shown here is derived from an EMBL/GenBank/DDBJ whole genome shotgun (WGS) entry which is preliminary data.</text>
</comment>
<feature type="transmembrane region" description="Helical" evidence="1">
    <location>
        <begin position="44"/>
        <end position="62"/>
    </location>
</feature>
<dbReference type="Proteomes" id="UP000011559">
    <property type="component" value="Unassembled WGS sequence"/>
</dbReference>
<proteinExistence type="predicted"/>
<evidence type="ECO:0000256" key="1">
    <source>
        <dbReference type="SAM" id="Phobius"/>
    </source>
</evidence>
<dbReference type="OrthoDB" id="177559at2157"/>
<gene>
    <name evidence="2" type="ORF">C457_11291</name>
</gene>
<reference evidence="2 3" key="1">
    <citation type="journal article" date="2014" name="PLoS Genet.">
        <title>Phylogenetically driven sequencing of extremely halophilic archaea reveals strategies for static and dynamic osmo-response.</title>
        <authorList>
            <person name="Becker E.A."/>
            <person name="Seitzer P.M."/>
            <person name="Tritt A."/>
            <person name="Larsen D."/>
            <person name="Krusor M."/>
            <person name="Yao A.I."/>
            <person name="Wu D."/>
            <person name="Madern D."/>
            <person name="Eisen J.A."/>
            <person name="Darling A.E."/>
            <person name="Facciotti M.T."/>
        </authorList>
    </citation>
    <scope>NUCLEOTIDE SEQUENCE [LARGE SCALE GENOMIC DNA]</scope>
    <source>
        <strain evidence="3">DSM 18310 / JCM 13924 / TL6</strain>
    </source>
</reference>
<protein>
    <submittedName>
        <fullName evidence="2">Uncharacterized protein</fullName>
    </submittedName>
</protein>